<feature type="domain" description="GGDEF" evidence="4">
    <location>
        <begin position="345"/>
        <end position="472"/>
    </location>
</feature>
<evidence type="ECO:0000313" key="6">
    <source>
        <dbReference type="Proteomes" id="UP001157167"/>
    </source>
</evidence>
<evidence type="ECO:0000259" key="4">
    <source>
        <dbReference type="PROSITE" id="PS50887"/>
    </source>
</evidence>
<dbReference type="RefSeq" id="WP_284189739.1">
    <property type="nucleotide sequence ID" value="NZ_BSPX01000107.1"/>
</dbReference>
<reference evidence="6" key="1">
    <citation type="journal article" date="2019" name="Int. J. Syst. Evol. Microbiol.">
        <title>The Global Catalogue of Microorganisms (GCM) 10K type strain sequencing project: providing services to taxonomists for standard genome sequencing and annotation.</title>
        <authorList>
            <consortium name="The Broad Institute Genomics Platform"/>
            <consortium name="The Broad Institute Genome Sequencing Center for Infectious Disease"/>
            <person name="Wu L."/>
            <person name="Ma J."/>
        </authorList>
    </citation>
    <scope>NUCLEOTIDE SEQUENCE [LARGE SCALE GENOMIC DNA]</scope>
    <source>
        <strain evidence="6">NBRC 102407</strain>
    </source>
</reference>
<dbReference type="PROSITE" id="PS50887">
    <property type="entry name" value="GGDEF"/>
    <property type="match status" value="1"/>
</dbReference>
<dbReference type="Gene3D" id="3.30.70.270">
    <property type="match status" value="1"/>
</dbReference>
<evidence type="ECO:0000256" key="1">
    <source>
        <dbReference type="PROSITE-ProRule" id="PRU00169"/>
    </source>
</evidence>
<dbReference type="Gene3D" id="3.40.50.2300">
    <property type="match status" value="1"/>
</dbReference>
<organism evidence="5 6">
    <name type="scientific">Zoogloea oryzae</name>
    <dbReference type="NCBI Taxonomy" id="310767"/>
    <lineage>
        <taxon>Bacteria</taxon>
        <taxon>Pseudomonadati</taxon>
        <taxon>Pseudomonadota</taxon>
        <taxon>Betaproteobacteria</taxon>
        <taxon>Rhodocyclales</taxon>
        <taxon>Zoogloeaceae</taxon>
        <taxon>Zoogloea</taxon>
    </lineage>
</organism>
<evidence type="ECO:0000259" key="2">
    <source>
        <dbReference type="PROSITE" id="PS50110"/>
    </source>
</evidence>
<dbReference type="InterPro" id="IPR021800">
    <property type="entry name" value="DUF3369"/>
</dbReference>
<dbReference type="SMART" id="SM00052">
    <property type="entry name" value="EAL"/>
    <property type="match status" value="1"/>
</dbReference>
<protein>
    <submittedName>
        <fullName evidence="5">Diguanylate cyclase</fullName>
    </submittedName>
</protein>
<evidence type="ECO:0000313" key="5">
    <source>
        <dbReference type="EMBL" id="GLT24574.1"/>
    </source>
</evidence>
<proteinExistence type="predicted"/>
<dbReference type="CDD" id="cd01949">
    <property type="entry name" value="GGDEF"/>
    <property type="match status" value="1"/>
</dbReference>
<dbReference type="InterPro" id="IPR011006">
    <property type="entry name" value="CheY-like_superfamily"/>
</dbReference>
<dbReference type="SUPFAM" id="SSF52172">
    <property type="entry name" value="CheY-like"/>
    <property type="match status" value="1"/>
</dbReference>
<dbReference type="Gene3D" id="3.20.20.450">
    <property type="entry name" value="EAL domain"/>
    <property type="match status" value="1"/>
</dbReference>
<feature type="domain" description="EAL" evidence="3">
    <location>
        <begin position="481"/>
        <end position="736"/>
    </location>
</feature>
<dbReference type="EMBL" id="BSPX01000107">
    <property type="protein sequence ID" value="GLT24574.1"/>
    <property type="molecule type" value="Genomic_DNA"/>
</dbReference>
<dbReference type="PROSITE" id="PS50110">
    <property type="entry name" value="RESPONSE_REGULATORY"/>
    <property type="match status" value="1"/>
</dbReference>
<dbReference type="Pfam" id="PF11849">
    <property type="entry name" value="DUF3369"/>
    <property type="match status" value="1"/>
</dbReference>
<dbReference type="PROSITE" id="PS50883">
    <property type="entry name" value="EAL"/>
    <property type="match status" value="1"/>
</dbReference>
<dbReference type="Pfam" id="PF00990">
    <property type="entry name" value="GGDEF"/>
    <property type="match status" value="1"/>
</dbReference>
<dbReference type="SMART" id="SM00267">
    <property type="entry name" value="GGDEF"/>
    <property type="match status" value="1"/>
</dbReference>
<keyword evidence="6" id="KW-1185">Reference proteome</keyword>
<name>A0ABQ6FI06_9RHOO</name>
<evidence type="ECO:0000259" key="3">
    <source>
        <dbReference type="PROSITE" id="PS50883"/>
    </source>
</evidence>
<dbReference type="NCBIfam" id="TIGR00254">
    <property type="entry name" value="GGDEF"/>
    <property type="match status" value="1"/>
</dbReference>
<sequence length="743" mass="81431">MVDEHNEILFCAEDESRAPVQPGWKVLIVDDEDDVHQATVFAMRNLPIAGRPLDFLHAHSAAEARRILAAHTDIAVVLLDVVMEEVNAGLELVRHIRDELGQQEIRIILRTGQPGYAPEMEVVRDYDINDYKTKSELTRIKLYTTLTAAIRSYSQLHIISASRRGLDLIVQGSARLMAERGISDFAAGVITQITGLLGLPTEGLIITRRQNSGPVDAASLRVVAAAGRYLGLLNQPLDQLEDGEVRGMLIKSLADETSLFNGTRTVLLFGGRSGMMMAAYIDTVTPLADTDQQLIDVFCTNMAVCLDNLDLLAQLNASAFVDPQLRLPNRTRLVQEIDHRRRQGGDELLILLNLDHFSETNEALGHPYGDRILRAVADRLVEHCARQIMVARVHGDTFGLLGPRALLNPEAIAGLFQEPFEIDLTEQMISASQGCVMLAEVPGDGADTLKNATIALKRAKASGLGSYCFYDREMGTEVQERVRLLRNLRSAVQHDRLFLCFQPQVNLADGRIVGAEALLRWKAESGELIPPDRFIAIAEYSGLIVDIGQWVLRNACHRQVALAEAGFAGFRMAVNVSLAQFRHPRFIQTLQGAIADTGINPALLELEITESMAMLEPDYITGVIREVKALGVSVAVDDFGTGFSSLSYLQQLDVDRLKIDRGFIRAMQATGGTGGSIAQTVIQLGRNLGLSVIAEGVETVAQADALHQLGCDEAQGFLFARPMESTELAAWLAGLRDGYPLPY</sequence>
<feature type="modified residue" description="4-aspartylphosphate" evidence="1">
    <location>
        <position position="80"/>
    </location>
</feature>
<accession>A0ABQ6FI06</accession>
<keyword evidence="1" id="KW-0597">Phosphoprotein</keyword>
<gene>
    <name evidence="5" type="ORF">GCM10007933_40590</name>
</gene>
<dbReference type="Pfam" id="PF00563">
    <property type="entry name" value="EAL"/>
    <property type="match status" value="1"/>
</dbReference>
<dbReference type="SUPFAM" id="SSF141868">
    <property type="entry name" value="EAL domain-like"/>
    <property type="match status" value="1"/>
</dbReference>
<dbReference type="InterPro" id="IPR001633">
    <property type="entry name" value="EAL_dom"/>
</dbReference>
<comment type="caution">
    <text evidence="5">The sequence shown here is derived from an EMBL/GenBank/DDBJ whole genome shotgun (WGS) entry which is preliminary data.</text>
</comment>
<dbReference type="PANTHER" id="PTHR33121:SF70">
    <property type="entry name" value="SIGNALING PROTEIN YKOW"/>
    <property type="match status" value="1"/>
</dbReference>
<dbReference type="CDD" id="cd01948">
    <property type="entry name" value="EAL"/>
    <property type="match status" value="1"/>
</dbReference>
<dbReference type="InterPro" id="IPR043128">
    <property type="entry name" value="Rev_trsase/Diguanyl_cyclase"/>
</dbReference>
<dbReference type="InterPro" id="IPR035919">
    <property type="entry name" value="EAL_sf"/>
</dbReference>
<dbReference type="Proteomes" id="UP001157167">
    <property type="component" value="Unassembled WGS sequence"/>
</dbReference>
<dbReference type="InterPro" id="IPR001789">
    <property type="entry name" value="Sig_transdc_resp-reg_receiver"/>
</dbReference>
<feature type="domain" description="Response regulatory" evidence="2">
    <location>
        <begin position="25"/>
        <end position="149"/>
    </location>
</feature>
<dbReference type="InterPro" id="IPR050706">
    <property type="entry name" value="Cyclic-di-GMP_PDE-like"/>
</dbReference>
<dbReference type="InterPro" id="IPR029787">
    <property type="entry name" value="Nucleotide_cyclase"/>
</dbReference>
<dbReference type="PANTHER" id="PTHR33121">
    <property type="entry name" value="CYCLIC DI-GMP PHOSPHODIESTERASE PDEF"/>
    <property type="match status" value="1"/>
</dbReference>
<dbReference type="InterPro" id="IPR000160">
    <property type="entry name" value="GGDEF_dom"/>
</dbReference>
<dbReference type="SUPFAM" id="SSF55073">
    <property type="entry name" value="Nucleotide cyclase"/>
    <property type="match status" value="1"/>
</dbReference>